<evidence type="ECO:0000313" key="2">
    <source>
        <dbReference type="EMBL" id="SBP71619.1"/>
    </source>
</evidence>
<accession>A0A1A8BWK8</accession>
<feature type="compositionally biased region" description="Acidic residues" evidence="1">
    <location>
        <begin position="9"/>
        <end position="21"/>
    </location>
</feature>
<reference evidence="2" key="2">
    <citation type="submission" date="2016-06" db="EMBL/GenBank/DDBJ databases">
        <title>The genome of a short-lived fish provides insights into sex chromosome evolution and the genetic control of aging.</title>
        <authorList>
            <person name="Reichwald K."/>
            <person name="Felder M."/>
            <person name="Petzold A."/>
            <person name="Koch P."/>
            <person name="Groth M."/>
            <person name="Platzer M."/>
        </authorList>
    </citation>
    <scope>NUCLEOTIDE SEQUENCE</scope>
    <source>
        <tissue evidence="2">Brain</tissue>
    </source>
</reference>
<protein>
    <submittedName>
        <fullName evidence="2">Uncharacterized protein</fullName>
    </submittedName>
</protein>
<sequence>KEPGHHPDDSEEHSPEDDSDEDYRPSEGDADSNDENEPLHPHVHKHGCQRQRIENESLNKDEPGHREPRGDPSNDGRGQHWKTAPFTLNIVQFQGEEDDLINERANWQPIDYVEQ</sequence>
<dbReference type="AlphaFoldDB" id="A0A1A8BWK8"/>
<evidence type="ECO:0000256" key="1">
    <source>
        <dbReference type="SAM" id="MobiDB-lite"/>
    </source>
</evidence>
<proteinExistence type="predicted"/>
<dbReference type="EMBL" id="HADZ01007678">
    <property type="protein sequence ID" value="SBP71619.1"/>
    <property type="molecule type" value="Transcribed_RNA"/>
</dbReference>
<feature type="compositionally biased region" description="Basic and acidic residues" evidence="1">
    <location>
        <begin position="51"/>
        <end position="78"/>
    </location>
</feature>
<name>A0A1A8BWK8_NOTKA</name>
<feature type="non-terminal residue" evidence="2">
    <location>
        <position position="1"/>
    </location>
</feature>
<feature type="region of interest" description="Disordered" evidence="1">
    <location>
        <begin position="1"/>
        <end position="82"/>
    </location>
</feature>
<reference evidence="2" key="1">
    <citation type="submission" date="2016-05" db="EMBL/GenBank/DDBJ databases">
        <authorList>
            <person name="Lavstsen T."/>
            <person name="Jespersen J.S."/>
        </authorList>
    </citation>
    <scope>NUCLEOTIDE SEQUENCE</scope>
    <source>
        <tissue evidence="2">Brain</tissue>
    </source>
</reference>
<gene>
    <name evidence="2" type="primary">Nfu_g_1_002153</name>
</gene>
<organism evidence="2">
    <name type="scientific">Nothobranchius kadleci</name>
    <name type="common">African annual killifish</name>
    <dbReference type="NCBI Taxonomy" id="1051664"/>
    <lineage>
        <taxon>Eukaryota</taxon>
        <taxon>Metazoa</taxon>
        <taxon>Chordata</taxon>
        <taxon>Craniata</taxon>
        <taxon>Vertebrata</taxon>
        <taxon>Euteleostomi</taxon>
        <taxon>Actinopterygii</taxon>
        <taxon>Neopterygii</taxon>
        <taxon>Teleostei</taxon>
        <taxon>Neoteleostei</taxon>
        <taxon>Acanthomorphata</taxon>
        <taxon>Ovalentaria</taxon>
        <taxon>Atherinomorphae</taxon>
        <taxon>Cyprinodontiformes</taxon>
        <taxon>Nothobranchiidae</taxon>
        <taxon>Nothobranchius</taxon>
    </lineage>
</organism>